<organism evidence="1">
    <name type="scientific">Salmonella enterica subsp. enterica serovar Java</name>
    <dbReference type="NCBI Taxonomy" id="224729"/>
    <lineage>
        <taxon>Bacteria</taxon>
        <taxon>Pseudomonadati</taxon>
        <taxon>Pseudomonadota</taxon>
        <taxon>Gammaproteobacteria</taxon>
        <taxon>Enterobacterales</taxon>
        <taxon>Enterobacteriaceae</taxon>
        <taxon>Salmonella</taxon>
    </lineage>
</organism>
<dbReference type="Proteomes" id="UP000839631">
    <property type="component" value="Unassembled WGS sequence"/>
</dbReference>
<dbReference type="AlphaFoldDB" id="A0A3Z6QQP8"/>
<dbReference type="EMBL" id="AAHPHN010000003">
    <property type="protein sequence ID" value="EBY8640623.1"/>
    <property type="molecule type" value="Genomic_DNA"/>
</dbReference>
<reference evidence="1" key="1">
    <citation type="submission" date="2018-09" db="EMBL/GenBank/DDBJ databases">
        <authorList>
            <person name="Ashton P.M."/>
            <person name="Dallman T."/>
            <person name="Nair S."/>
            <person name="De Pinna E."/>
            <person name="Peters T."/>
            <person name="Grant K."/>
        </authorList>
    </citation>
    <scope>NUCLEOTIDE SEQUENCE [LARGE SCALE GENOMIC DNA]</scope>
    <source>
        <strain evidence="2">140692</strain>
        <strain evidence="1">412099</strain>
    </source>
</reference>
<accession>A0A3Z6QQP8</accession>
<evidence type="ECO:0000313" key="1">
    <source>
        <dbReference type="EMBL" id="EAC0789278.1"/>
    </source>
</evidence>
<proteinExistence type="predicted"/>
<protein>
    <submittedName>
        <fullName evidence="1">Uncharacterized protein</fullName>
    </submittedName>
</protein>
<comment type="caution">
    <text evidence="1">The sequence shown here is derived from an EMBL/GenBank/DDBJ whole genome shotgun (WGS) entry which is preliminary data.</text>
</comment>
<name>A0A3Z6QQP8_SALEB</name>
<sequence>MSAKKQTPKSDWDLTATERILKEKKRLGISDGRMAEILGLTPYFYDLVSDEKPDFKVYEMAEDVQVALDKAGFDLFYILTGEHNGDNYEIMLEAFDYALADLPLDEQGDMRELMEPIVKKFMKATNGGKHSMHH</sequence>
<evidence type="ECO:0000313" key="2">
    <source>
        <dbReference type="EMBL" id="EBY8640623.1"/>
    </source>
</evidence>
<gene>
    <name evidence="1" type="ORF">D6K54_21540</name>
    <name evidence="2" type="ORF">D6S17_03375</name>
</gene>
<dbReference type="EMBL" id="AAAGSE010000040">
    <property type="protein sequence ID" value="EAC0789278.1"/>
    <property type="molecule type" value="Genomic_DNA"/>
</dbReference>